<proteinExistence type="predicted"/>
<gene>
    <name evidence="1" type="ORF">JX360_01085</name>
</gene>
<sequence length="317" mass="34656">MSFENRSATPELLIHVLREGLTESTHHCQAVVADSRGRSLAMAGNSTAAVFARSALKPFQALAMLSTGIRERYRLSEKDIAIMCGSHQGTMAHARQVFGMMWRADLAPELLICPTPPEKPSPLCHNCSGKHAGMLMASRTQNWTLQDYAQRQHPVQALVRAKLAELLQMPSEEFLCARDDCGVPTYQLQLNQMASLFAQLTAGERADLELVARAMTHQPEMVAGSGHFDTELMRATQGELVSKSGAEGIQCIGRVGEGMGLAIKVQDGAARAKYALALHLLQRMGWIQPAAAEMLGERFLSVGPYTRLEVEGELRMA</sequence>
<dbReference type="PANTHER" id="PTHR42110">
    <property type="entry name" value="L-ASPARAGINASE, PUTATIVE (AFU_ORTHOLOGUE AFUA_3G11890)-RELATED"/>
    <property type="match status" value="1"/>
</dbReference>
<accession>A0ABT0C6X9</accession>
<dbReference type="EMBL" id="JAFIRA010000001">
    <property type="protein sequence ID" value="MCJ2541511.1"/>
    <property type="molecule type" value="Genomic_DNA"/>
</dbReference>
<name>A0ABT0C6X9_THEVL</name>
<organism evidence="1 2">
    <name type="scientific">Thermostichus vulcanus str. 'Rupite'</name>
    <dbReference type="NCBI Taxonomy" id="2813851"/>
    <lineage>
        <taxon>Bacteria</taxon>
        <taxon>Bacillati</taxon>
        <taxon>Cyanobacteriota</taxon>
        <taxon>Cyanophyceae</taxon>
        <taxon>Thermostichales</taxon>
        <taxon>Thermostichaceae</taxon>
        <taxon>Thermostichus</taxon>
    </lineage>
</organism>
<protein>
    <submittedName>
        <fullName evidence="1">Asparaginase</fullName>
    </submittedName>
</protein>
<dbReference type="Pfam" id="PF06089">
    <property type="entry name" value="Asparaginase_II"/>
    <property type="match status" value="1"/>
</dbReference>
<evidence type="ECO:0000313" key="2">
    <source>
        <dbReference type="Proteomes" id="UP000830835"/>
    </source>
</evidence>
<evidence type="ECO:0000313" key="1">
    <source>
        <dbReference type="EMBL" id="MCJ2541511.1"/>
    </source>
</evidence>
<dbReference type="Proteomes" id="UP000830835">
    <property type="component" value="Unassembled WGS sequence"/>
</dbReference>
<dbReference type="PANTHER" id="PTHR42110:SF1">
    <property type="entry name" value="L-ASPARAGINASE, PUTATIVE (AFU_ORTHOLOGUE AFUA_3G11890)-RELATED"/>
    <property type="match status" value="1"/>
</dbReference>
<comment type="caution">
    <text evidence="1">The sequence shown here is derived from an EMBL/GenBank/DDBJ whole genome shotgun (WGS) entry which is preliminary data.</text>
</comment>
<reference evidence="1" key="1">
    <citation type="submission" date="2021-02" db="EMBL/GenBank/DDBJ databases">
        <title>The CRISPR/cas machinery reduction and long-range gene transfer in the hot spring cyanobacterium Synechococcus.</title>
        <authorList>
            <person name="Dvorak P."/>
            <person name="Jahodarova E."/>
            <person name="Hasler P."/>
            <person name="Poulickova A."/>
        </authorList>
    </citation>
    <scope>NUCLEOTIDE SEQUENCE</scope>
    <source>
        <strain evidence="1">Rupite</strain>
    </source>
</reference>
<keyword evidence="2" id="KW-1185">Reference proteome</keyword>
<dbReference type="RefSeq" id="WP_244348532.1">
    <property type="nucleotide sequence ID" value="NZ_JAFIRA010000001.1"/>
</dbReference>
<dbReference type="InterPro" id="IPR010349">
    <property type="entry name" value="Asparaginase_II"/>
</dbReference>